<sequence length="166" mass="17435">MGPTSAGSVPTAHRWCPGPYWDTARHFTGTAPSTPAGRCPQPHDAEPVTLLGCIPPPPRVPTDVLLKVQVYESGALTPLPHTNLEVLGPRGSLASGTTDHEGGGVLPLSYSLGTWVLVSASRRGFVTSTVPWRVTKLTPAHYWGAWDPPSTVLGYPDGLLGGLGLL</sequence>
<evidence type="ECO:0000313" key="2">
    <source>
        <dbReference type="Ensembl" id="ENSMGAP00000032641.1"/>
    </source>
</evidence>
<proteinExistence type="predicted"/>
<name>A0A803YLJ3_MELGA</name>
<dbReference type="Pfam" id="PF10577">
    <property type="entry name" value="FAM171A1-2-B_N"/>
    <property type="match status" value="1"/>
</dbReference>
<reference evidence="2" key="1">
    <citation type="journal article" date="2010" name="PLoS Biol.">
        <title>Multi-platform next-generation sequencing of the domestic turkey (Meleagris gallopavo): genome assembly and analysis.</title>
        <authorList>
            <person name="Dalloul R.A."/>
            <person name="Long J.A."/>
            <person name="Zimin A.V."/>
            <person name="Aslam L."/>
            <person name="Beal K."/>
            <person name="Blomberg L.A."/>
            <person name="Bouffard P."/>
            <person name="Burt D.W."/>
            <person name="Crasta O."/>
            <person name="Crooijmans R.P."/>
            <person name="Cooper K."/>
            <person name="Coulombe R.A."/>
            <person name="De S."/>
            <person name="Delany M.E."/>
            <person name="Dodgson J.B."/>
            <person name="Dong J.J."/>
            <person name="Evans C."/>
            <person name="Frederickson K.M."/>
            <person name="Flicek P."/>
            <person name="Florea L."/>
            <person name="Folkerts O."/>
            <person name="Groenen M.A."/>
            <person name="Harkins T.T."/>
            <person name="Herrero J."/>
            <person name="Hoffmann S."/>
            <person name="Megens H.J."/>
            <person name="Jiang A."/>
            <person name="de Jong P."/>
            <person name="Kaiser P."/>
            <person name="Kim H."/>
            <person name="Kim K.W."/>
            <person name="Kim S."/>
            <person name="Langenberger D."/>
            <person name="Lee M.K."/>
            <person name="Lee T."/>
            <person name="Mane S."/>
            <person name="Marcais G."/>
            <person name="Marz M."/>
            <person name="McElroy A.P."/>
            <person name="Modise T."/>
            <person name="Nefedov M."/>
            <person name="Notredame C."/>
            <person name="Paton I.R."/>
            <person name="Payne W.S."/>
            <person name="Pertea G."/>
            <person name="Prickett D."/>
            <person name="Puiu D."/>
            <person name="Qioa D."/>
            <person name="Raineri E."/>
            <person name="Ruffier M."/>
            <person name="Salzberg S.L."/>
            <person name="Schatz M.C."/>
            <person name="Scheuring C."/>
            <person name="Schmidt C.J."/>
            <person name="Schroeder S."/>
            <person name="Searle S.M."/>
            <person name="Smith E.J."/>
            <person name="Smith J."/>
            <person name="Sonstegard T.S."/>
            <person name="Stadler P.F."/>
            <person name="Tafer H."/>
            <person name="Tu Z.J."/>
            <person name="Van Tassell C.P."/>
            <person name="Vilella A.J."/>
            <person name="Williams K.P."/>
            <person name="Yorke J.A."/>
            <person name="Zhang L."/>
            <person name="Zhang H.B."/>
            <person name="Zhang X."/>
            <person name="Zhang Y."/>
            <person name="Reed K.M."/>
        </authorList>
    </citation>
    <scope>NUCLEOTIDE SEQUENCE [LARGE SCALE GENOMIC DNA]</scope>
</reference>
<keyword evidence="3" id="KW-1185">Reference proteome</keyword>
<reference evidence="2" key="2">
    <citation type="submission" date="2025-08" db="UniProtKB">
        <authorList>
            <consortium name="Ensembl"/>
        </authorList>
    </citation>
    <scope>IDENTIFICATION</scope>
</reference>
<organism evidence="2 3">
    <name type="scientific">Meleagris gallopavo</name>
    <name type="common">Wild turkey</name>
    <dbReference type="NCBI Taxonomy" id="9103"/>
    <lineage>
        <taxon>Eukaryota</taxon>
        <taxon>Metazoa</taxon>
        <taxon>Chordata</taxon>
        <taxon>Craniata</taxon>
        <taxon>Vertebrata</taxon>
        <taxon>Euteleostomi</taxon>
        <taxon>Archelosauria</taxon>
        <taxon>Archosauria</taxon>
        <taxon>Dinosauria</taxon>
        <taxon>Saurischia</taxon>
        <taxon>Theropoda</taxon>
        <taxon>Coelurosauria</taxon>
        <taxon>Aves</taxon>
        <taxon>Neognathae</taxon>
        <taxon>Galloanserae</taxon>
        <taxon>Galliformes</taxon>
        <taxon>Phasianidae</taxon>
        <taxon>Meleagridinae</taxon>
        <taxon>Meleagris</taxon>
    </lineage>
</organism>
<dbReference type="PANTHER" id="PTHR31626:SF3">
    <property type="entry name" value="PROTEIN FAM171A2"/>
    <property type="match status" value="1"/>
</dbReference>
<evidence type="ECO:0000313" key="3">
    <source>
        <dbReference type="Proteomes" id="UP000001645"/>
    </source>
</evidence>
<dbReference type="InParanoid" id="A0A803YLJ3"/>
<feature type="domain" description="FAM171 N-terminal" evidence="1">
    <location>
        <begin position="64"/>
        <end position="137"/>
    </location>
</feature>
<dbReference type="Proteomes" id="UP000001645">
    <property type="component" value="Unplaced"/>
</dbReference>
<reference evidence="2" key="3">
    <citation type="submission" date="2025-09" db="UniProtKB">
        <authorList>
            <consortium name="Ensembl"/>
        </authorList>
    </citation>
    <scope>IDENTIFICATION</scope>
</reference>
<accession>A0A803YLJ3</accession>
<dbReference type="Ensembl" id="ENSMGAT00000023225.1">
    <property type="protein sequence ID" value="ENSMGAP00000032641.1"/>
    <property type="gene ID" value="ENSMGAG00000020276.1"/>
</dbReference>
<evidence type="ECO:0000259" key="1">
    <source>
        <dbReference type="Pfam" id="PF10577"/>
    </source>
</evidence>
<dbReference type="PANTHER" id="PTHR31626">
    <property type="entry name" value="SUSHI DOMAIN-CONTAINING PROTEIN"/>
    <property type="match status" value="1"/>
</dbReference>
<dbReference type="InterPro" id="IPR018890">
    <property type="entry name" value="FAM171"/>
</dbReference>
<protein>
    <recommendedName>
        <fullName evidence="1">FAM171 N-terminal domain-containing protein</fullName>
    </recommendedName>
</protein>
<dbReference type="AlphaFoldDB" id="A0A803YLJ3"/>
<dbReference type="InterPro" id="IPR048530">
    <property type="entry name" value="FAM171_N"/>
</dbReference>